<comment type="caution">
    <text evidence="1">The sequence shown here is derived from an EMBL/GenBank/DDBJ whole genome shotgun (WGS) entry which is preliminary data.</text>
</comment>
<reference evidence="1" key="1">
    <citation type="submission" date="2022-12" db="EMBL/GenBank/DDBJ databases">
        <title>Draft genome assemblies for two species of Escallonia (Escalloniales).</title>
        <authorList>
            <person name="Chanderbali A."/>
            <person name="Dervinis C."/>
            <person name="Anghel I."/>
            <person name="Soltis D."/>
            <person name="Soltis P."/>
            <person name="Zapata F."/>
        </authorList>
    </citation>
    <scope>NUCLEOTIDE SEQUENCE</scope>
    <source>
        <strain evidence="1">UCBG64.0493</strain>
        <tissue evidence="1">Leaf</tissue>
    </source>
</reference>
<evidence type="ECO:0000313" key="1">
    <source>
        <dbReference type="EMBL" id="KAK3012127.1"/>
    </source>
</evidence>
<dbReference type="AlphaFoldDB" id="A0AA88VPW4"/>
<accession>A0AA88VPW4</accession>
<dbReference type="EMBL" id="JAVXUP010001399">
    <property type="protein sequence ID" value="KAK3012127.1"/>
    <property type="molecule type" value="Genomic_DNA"/>
</dbReference>
<evidence type="ECO:0000313" key="2">
    <source>
        <dbReference type="Proteomes" id="UP001188597"/>
    </source>
</evidence>
<name>A0AA88VPW4_9ASTE</name>
<keyword evidence="2" id="KW-1185">Reference proteome</keyword>
<gene>
    <name evidence="1" type="ORF">RJ639_012516</name>
</gene>
<protein>
    <submittedName>
        <fullName evidence="1">Uncharacterized protein</fullName>
    </submittedName>
</protein>
<dbReference type="Proteomes" id="UP001188597">
    <property type="component" value="Unassembled WGS sequence"/>
</dbReference>
<proteinExistence type="predicted"/>
<sequence>MWRTAVVGGAAALQSWRQGRCKVACGPVLKQTYGDEEISISVMRLANIIPGVGDEDDGGVYQLFVQVDAAKPGQMNALHFLRKSVVNI</sequence>
<organism evidence="1 2">
    <name type="scientific">Escallonia herrerae</name>
    <dbReference type="NCBI Taxonomy" id="1293975"/>
    <lineage>
        <taxon>Eukaryota</taxon>
        <taxon>Viridiplantae</taxon>
        <taxon>Streptophyta</taxon>
        <taxon>Embryophyta</taxon>
        <taxon>Tracheophyta</taxon>
        <taxon>Spermatophyta</taxon>
        <taxon>Magnoliopsida</taxon>
        <taxon>eudicotyledons</taxon>
        <taxon>Gunneridae</taxon>
        <taxon>Pentapetalae</taxon>
        <taxon>asterids</taxon>
        <taxon>campanulids</taxon>
        <taxon>Escalloniales</taxon>
        <taxon>Escalloniaceae</taxon>
        <taxon>Escallonia</taxon>
    </lineage>
</organism>